<evidence type="ECO:0000313" key="4">
    <source>
        <dbReference type="EMBL" id="RPJ64751.1"/>
    </source>
</evidence>
<comment type="similarity">
    <text evidence="1">Belongs to the transposase IS21/IS408/IS1162 family.</text>
</comment>
<feature type="domain" description="HTH IS408-type" evidence="2">
    <location>
        <begin position="11"/>
        <end position="92"/>
    </location>
</feature>
<dbReference type="InterPro" id="IPR017895">
    <property type="entry name" value="HTH_IS408/IS1162_type"/>
</dbReference>
<dbReference type="SUPFAM" id="SSF53098">
    <property type="entry name" value="Ribonuclease H-like"/>
    <property type="match status" value="1"/>
</dbReference>
<dbReference type="NCBIfam" id="NF033546">
    <property type="entry name" value="transpos_IS21"/>
    <property type="match status" value="1"/>
</dbReference>
<dbReference type="AlphaFoldDB" id="A0A3N5YJG0"/>
<sequence length="514" mass="59676">MPTKRLSMRQLREILRLRLHGDLSVRQIHRSLRVSVGAVSKVVSKAQEMELDWPMIAQLDDVQLAGKFYPEADTRQSFEFEMPDWREVHQQLTRKGVTKHLLWEEYTQQYPNRCYSYPQYCHHYQVWLKKQRRSMRQIHKAGEKLFVDYAGQTMPIACASTGEVRQAQVFVAVMGASNYTYAEATWTQSLPDWLGSHARAFSFFGGVPQLVIPDNLKSGVTKACRYDPEVTPAYQQLAAHYGTAIVPARPYKPQDKAKAETGVQVIERWILARLRHHTFFSLSELNACIAALLKDVNNRPFKQLNGSRQSWFDSLDKPALSPLPKQSYEYTDIKTVKVNIDYHIQYDDHLYSVPHHLVGERVDVHASNTMVTLYFHNNVVASHPRQYRLGMTTTPGHMPTRHEKHQNWTPGRLMNWAKDIGDEVLKWVKYQLDSKPHQEQAYRVCLGILNLSRQYPAQRLNNACAIANQQHLYRLKHIKAILTSNQDRLYRKHDDSRAHLPQAHENIRGPHSFH</sequence>
<proteinExistence type="inferred from homology"/>
<dbReference type="EMBL" id="RPOK01000008">
    <property type="protein sequence ID" value="RPJ64751.1"/>
    <property type="molecule type" value="Genomic_DNA"/>
</dbReference>
<dbReference type="InterPro" id="IPR054353">
    <property type="entry name" value="IstA-like_C"/>
</dbReference>
<feature type="domain" description="Integrase catalytic" evidence="3">
    <location>
        <begin position="133"/>
        <end position="330"/>
    </location>
</feature>
<protein>
    <submittedName>
        <fullName evidence="4">IS21 family transposase</fullName>
    </submittedName>
</protein>
<name>A0A3N5YJG0_9ALTE</name>
<accession>A0A3N5YJG0</accession>
<dbReference type="GO" id="GO:0015074">
    <property type="term" value="P:DNA integration"/>
    <property type="evidence" value="ECO:0007669"/>
    <property type="project" value="InterPro"/>
</dbReference>
<dbReference type="PANTHER" id="PTHR35004">
    <property type="entry name" value="TRANSPOSASE RV3428C-RELATED"/>
    <property type="match status" value="1"/>
</dbReference>
<evidence type="ECO:0000313" key="5">
    <source>
        <dbReference type="Proteomes" id="UP000275281"/>
    </source>
</evidence>
<reference evidence="4 5" key="1">
    <citation type="submission" date="2018-11" db="EMBL/GenBank/DDBJ databases">
        <authorList>
            <person name="Ye M.-Q."/>
            <person name="Du Z.-J."/>
        </authorList>
    </citation>
    <scope>NUCLEOTIDE SEQUENCE [LARGE SCALE GENOMIC DNA]</scope>
    <source>
        <strain evidence="4 5">U0105</strain>
    </source>
</reference>
<gene>
    <name evidence="4" type="ORF">DRW07_18215</name>
</gene>
<dbReference type="PROSITE" id="PS50532">
    <property type="entry name" value="HTH_IS408"/>
    <property type="match status" value="1"/>
</dbReference>
<dbReference type="InterPro" id="IPR012337">
    <property type="entry name" value="RNaseH-like_sf"/>
</dbReference>
<evidence type="ECO:0000256" key="1">
    <source>
        <dbReference type="ARBA" id="ARBA00009277"/>
    </source>
</evidence>
<keyword evidence="5" id="KW-1185">Reference proteome</keyword>
<evidence type="ECO:0000259" key="2">
    <source>
        <dbReference type="PROSITE" id="PS50532"/>
    </source>
</evidence>
<dbReference type="Pfam" id="PF22483">
    <property type="entry name" value="Mu-transpos_C_2"/>
    <property type="match status" value="1"/>
</dbReference>
<dbReference type="Pfam" id="PF00665">
    <property type="entry name" value="rve"/>
    <property type="match status" value="1"/>
</dbReference>
<dbReference type="InterPro" id="IPR036397">
    <property type="entry name" value="RNaseH_sf"/>
</dbReference>
<dbReference type="PANTHER" id="PTHR35004:SF8">
    <property type="entry name" value="TRANSPOSASE RV3428C-RELATED"/>
    <property type="match status" value="1"/>
</dbReference>
<evidence type="ECO:0000259" key="3">
    <source>
        <dbReference type="PROSITE" id="PS50994"/>
    </source>
</evidence>
<organism evidence="4 5">
    <name type="scientific">Alteromonas sediminis</name>
    <dbReference type="NCBI Taxonomy" id="2259342"/>
    <lineage>
        <taxon>Bacteria</taxon>
        <taxon>Pseudomonadati</taxon>
        <taxon>Pseudomonadota</taxon>
        <taxon>Gammaproteobacteria</taxon>
        <taxon>Alteromonadales</taxon>
        <taxon>Alteromonadaceae</taxon>
        <taxon>Alteromonas/Salinimonas group</taxon>
        <taxon>Alteromonas</taxon>
    </lineage>
</organism>
<dbReference type="Gene3D" id="3.30.420.10">
    <property type="entry name" value="Ribonuclease H-like superfamily/Ribonuclease H"/>
    <property type="match status" value="1"/>
</dbReference>
<comment type="caution">
    <text evidence="4">The sequence shown here is derived from an EMBL/GenBank/DDBJ whole genome shotgun (WGS) entry which is preliminary data.</text>
</comment>
<dbReference type="PROSITE" id="PS50994">
    <property type="entry name" value="INTEGRASE"/>
    <property type="match status" value="1"/>
</dbReference>
<dbReference type="GO" id="GO:0003676">
    <property type="term" value="F:nucleic acid binding"/>
    <property type="evidence" value="ECO:0007669"/>
    <property type="project" value="InterPro"/>
</dbReference>
<dbReference type="InterPro" id="IPR001584">
    <property type="entry name" value="Integrase_cat-core"/>
</dbReference>
<dbReference type="OrthoDB" id="2065409at2"/>
<dbReference type="Proteomes" id="UP000275281">
    <property type="component" value="Unassembled WGS sequence"/>
</dbReference>
<dbReference type="RefSeq" id="WP_124029387.1">
    <property type="nucleotide sequence ID" value="NZ_JBHRSN010000011.1"/>
</dbReference>